<organism evidence="6 7">
    <name type="scientific">Actinacidiphila rubida</name>
    <dbReference type="NCBI Taxonomy" id="310780"/>
    <lineage>
        <taxon>Bacteria</taxon>
        <taxon>Bacillati</taxon>
        <taxon>Actinomycetota</taxon>
        <taxon>Actinomycetes</taxon>
        <taxon>Kitasatosporales</taxon>
        <taxon>Streptomycetaceae</taxon>
        <taxon>Actinacidiphila</taxon>
    </lineage>
</organism>
<dbReference type="SMART" id="SM00560">
    <property type="entry name" value="LamGL"/>
    <property type="match status" value="3"/>
</dbReference>
<name>A0A1H8JSZ5_9ACTN</name>
<dbReference type="STRING" id="310780.SAMN05216267_101137"/>
<reference evidence="6 7" key="1">
    <citation type="submission" date="2016-10" db="EMBL/GenBank/DDBJ databases">
        <authorList>
            <person name="de Groot N.N."/>
        </authorList>
    </citation>
    <scope>NUCLEOTIDE SEQUENCE [LARGE SCALE GENOMIC DNA]</scope>
    <source>
        <strain evidence="6 7">CGMCC 4.2026</strain>
    </source>
</reference>
<feature type="signal peptide" evidence="4">
    <location>
        <begin position="1"/>
        <end position="21"/>
    </location>
</feature>
<evidence type="ECO:0000256" key="2">
    <source>
        <dbReference type="ARBA" id="ARBA00023157"/>
    </source>
</evidence>
<feature type="domain" description="LamG-like jellyroll fold" evidence="5">
    <location>
        <begin position="806"/>
        <end position="957"/>
    </location>
</feature>
<dbReference type="RefSeq" id="WP_079176034.1">
    <property type="nucleotide sequence ID" value="NZ_FODD01000011.1"/>
</dbReference>
<feature type="region of interest" description="Disordered" evidence="3">
    <location>
        <begin position="255"/>
        <end position="301"/>
    </location>
</feature>
<dbReference type="GO" id="GO:0030246">
    <property type="term" value="F:carbohydrate binding"/>
    <property type="evidence" value="ECO:0007669"/>
    <property type="project" value="UniProtKB-KW"/>
</dbReference>
<keyword evidence="2" id="KW-1015">Disulfide bond</keyword>
<dbReference type="EMBL" id="FODD01000011">
    <property type="protein sequence ID" value="SEN83829.1"/>
    <property type="molecule type" value="Genomic_DNA"/>
</dbReference>
<evidence type="ECO:0000256" key="1">
    <source>
        <dbReference type="ARBA" id="ARBA00022729"/>
    </source>
</evidence>
<evidence type="ECO:0000256" key="3">
    <source>
        <dbReference type="SAM" id="MobiDB-lite"/>
    </source>
</evidence>
<feature type="chain" id="PRO_5038697443" evidence="4">
    <location>
        <begin position="22"/>
        <end position="1458"/>
    </location>
</feature>
<gene>
    <name evidence="6" type="ORF">SAMN05216267_101137</name>
</gene>
<feature type="region of interest" description="Disordered" evidence="3">
    <location>
        <begin position="745"/>
        <end position="780"/>
    </location>
</feature>
<keyword evidence="1 4" id="KW-0732">Signal</keyword>
<evidence type="ECO:0000313" key="7">
    <source>
        <dbReference type="Proteomes" id="UP000181951"/>
    </source>
</evidence>
<feature type="domain" description="LamG-like jellyroll fold" evidence="5">
    <location>
        <begin position="1044"/>
        <end position="1190"/>
    </location>
</feature>
<dbReference type="InterPro" id="IPR006558">
    <property type="entry name" value="LamG-like"/>
</dbReference>
<proteinExistence type="predicted"/>
<dbReference type="PANTHER" id="PTHR46943:SF1">
    <property type="entry name" value="PENTRAXIN-RELATED PROTEIN PTX3"/>
    <property type="match status" value="1"/>
</dbReference>
<accession>A0A1H8JSZ5</accession>
<sequence>MSRRRSAAVGAATGLALLVGAAGPVTGAAAVTPAGARATTQAAPGKDATKPAAATSAVTEDVAAAQAARTGRRTEVTSLRGEATETYALPGGHLETVEHLRPVRTRVDGRWEDIDTALVKRADGTVGPRVASLDVSLSAGGGTPLITLRRAGRTLSLSWPGTLPAPVLDGSTATYPGVLPGVDLQVRAEADSVSEVLVVRTAAAAADPRLTRLQLGMKAAGLTVRPTADGGLAAVDAGAGGTVFEAPKPLMWDSGSSTAGAAAAPDTRTANGGPAVRGGAADPAADPAAGPADDSRTAPIGVSVPAGGHHLLLTPDQGLLKSAHYPVFIDPQWSSPKATSWTMVSRYWASSPQWKFNGESDAGVGYCSGDTRCAPEDLKRLFFSVPTAAFSGKDILSATFVAHETHSYSCSARDVELWRTKGINSSTTWNTQLASGFWIDKLKTVSAAHGYDSSCAAGDIEFWADRAVQQAAAAGWSTTTFGIRASDEGDAYSWKRFSDDAYLRVEYNRPPKQIAMSQLTMDPGGACVSSSTPKRVRILPRLIANNVTDPDGDNVRVQFGASWDTGDGKGFVLRWSSSLLAAKKSGSDFSVTMPSTIPKNRMIGWYARSYDGAEYSPWSYDGAAVTCAMVYDTSVPDGPAVTSGQFPKSDPDNPDDPWVDGVGRYGTFTLDSTATDVVKYWYGVNGDPTSAHSVTTTSGGAVSFKVMPTKPGVNKITAQAFDAAGNGSQITTYQFRVRAGQPERLTLPLDEPAGSTTVSGSGGDWSADLHGDAATAGDGTSGDRWLHLDGTGDYASTDSPVTNTAKSFSVSVWARLPGTEPTHPMEALSENGAYSSGFQLYYSSASHGWVFARFASDSSTGSGFTIAAQPACPAGDTACATARVSDWTHVTGVFDNPSGLIKLYVNGALVASTPFTTPWDARGQTLIGASAQNGTLGSFFAGDLNDAEMYDYQLTDAEVGQLAVHHPITTVGRPAKVVWSFDDPNAGGSDPNAATTVAGRAQQVDLSVHGSAVLGGDGVERTALNFDGVDDYAQTTQPLLDDYQSFTVSLWARAANEDRTAVAVHQAGVANRGFEIYHNATGWVFQRATADTADATLARAQQNACPGGQPTCAAAHLGQWTHVVAVYDIDVALMRLYVDGVEVASTPFTTPWLATGVLTLGASNYPSGLANRFKGDLDDVRFYDRALSPDEIVTLLNQHPVVKGRWQLESAAGTPAASPDASTGNRPLTLANGAAVGADGWVDTGALDLDGVDDYAATSSVPIDTSRSFTVSAWALAGAGRPAATEAVLSQEGAVNSAFTVRYVPSATSPSTSGRWQIVMPDSDTASASDATADNVLYDDYGSGGWNHLALVYDAFAGQMRLYVNGELQQTVCTDTDGDGTPDDPACTDLVSWASNTIGFNATKTLQLGRAKDGGTWGQYWSGSIDDVWAFQGVLTQSQIQQLASGTAGLPTAVPADS</sequence>
<evidence type="ECO:0000313" key="6">
    <source>
        <dbReference type="EMBL" id="SEN83829.1"/>
    </source>
</evidence>
<feature type="compositionally biased region" description="Low complexity" evidence="3">
    <location>
        <begin position="255"/>
        <end position="292"/>
    </location>
</feature>
<dbReference type="InterPro" id="IPR042837">
    <property type="entry name" value="PTX3"/>
</dbReference>
<dbReference type="PANTHER" id="PTHR46943">
    <property type="entry name" value="PENTRAXIN-RELATED PROTEIN PTX3"/>
    <property type="match status" value="1"/>
</dbReference>
<feature type="domain" description="LamG-like jellyroll fold" evidence="5">
    <location>
        <begin position="1267"/>
        <end position="1438"/>
    </location>
</feature>
<dbReference type="GO" id="GO:0006955">
    <property type="term" value="P:immune response"/>
    <property type="evidence" value="ECO:0007669"/>
    <property type="project" value="InterPro"/>
</dbReference>
<evidence type="ECO:0000259" key="5">
    <source>
        <dbReference type="SMART" id="SM00560"/>
    </source>
</evidence>
<keyword evidence="6" id="KW-0430">Lectin</keyword>
<dbReference type="Proteomes" id="UP000181951">
    <property type="component" value="Unassembled WGS sequence"/>
</dbReference>
<dbReference type="Gene3D" id="2.60.120.200">
    <property type="match status" value="3"/>
</dbReference>
<dbReference type="OrthoDB" id="176279at2"/>
<evidence type="ECO:0000256" key="4">
    <source>
        <dbReference type="SAM" id="SignalP"/>
    </source>
</evidence>
<keyword evidence="7" id="KW-1185">Reference proteome</keyword>
<protein>
    <submittedName>
        <fullName evidence="6">Concanavalin A-like lectin/glucanases superfamily protein</fullName>
    </submittedName>
</protein>
<dbReference type="SUPFAM" id="SSF49899">
    <property type="entry name" value="Concanavalin A-like lectins/glucanases"/>
    <property type="match status" value="3"/>
</dbReference>
<dbReference type="Pfam" id="PF13385">
    <property type="entry name" value="Laminin_G_3"/>
    <property type="match status" value="3"/>
</dbReference>
<dbReference type="InterPro" id="IPR013320">
    <property type="entry name" value="ConA-like_dom_sf"/>
</dbReference>